<dbReference type="InterPro" id="IPR036875">
    <property type="entry name" value="Znf_CCHC_sf"/>
</dbReference>
<dbReference type="GO" id="GO:0008270">
    <property type="term" value="F:zinc ion binding"/>
    <property type="evidence" value="ECO:0007669"/>
    <property type="project" value="UniProtKB-KW"/>
</dbReference>
<keyword evidence="1" id="KW-0862">Zinc</keyword>
<sequence length="200" mass="23579">MVERTLTTEEEHALTWDRFQEIFPDKYFPRNMKDDMIEEFLKLEQGKDETVKNYEARFSRLSRFATHVIDTEERRATQFKNGLKYGIRKFLTFVTLDTYGQKRRSEESSSKRKDVVQQLKRRNNNLAIKEVVQKTQKPTIACKTYGKNHTVVCHWESGACFNCQQQGHMIRDCPQPLKPQFIQVRGRQNRLPGTNQAATT</sequence>
<feature type="domain" description="CCHC-type" evidence="2">
    <location>
        <begin position="160"/>
        <end position="175"/>
    </location>
</feature>
<evidence type="ECO:0000256" key="1">
    <source>
        <dbReference type="PROSITE-ProRule" id="PRU00047"/>
    </source>
</evidence>
<dbReference type="PROSITE" id="PS50158">
    <property type="entry name" value="ZF_CCHC"/>
    <property type="match status" value="1"/>
</dbReference>
<dbReference type="Pfam" id="PF00098">
    <property type="entry name" value="zf-CCHC"/>
    <property type="match status" value="1"/>
</dbReference>
<dbReference type="Gene3D" id="4.10.60.10">
    <property type="entry name" value="Zinc finger, CCHC-type"/>
    <property type="match status" value="1"/>
</dbReference>
<dbReference type="Pfam" id="PF03732">
    <property type="entry name" value="Retrotrans_gag"/>
    <property type="match status" value="1"/>
</dbReference>
<dbReference type="PANTHER" id="PTHR34482">
    <property type="entry name" value="DNA DAMAGE-INDUCIBLE PROTEIN 1-LIKE"/>
    <property type="match status" value="1"/>
</dbReference>
<evidence type="ECO:0000259" key="2">
    <source>
        <dbReference type="PROSITE" id="PS50158"/>
    </source>
</evidence>
<evidence type="ECO:0000313" key="4">
    <source>
        <dbReference type="Proteomes" id="UP001187471"/>
    </source>
</evidence>
<dbReference type="InterPro" id="IPR001878">
    <property type="entry name" value="Znf_CCHC"/>
</dbReference>
<evidence type="ECO:0000313" key="3">
    <source>
        <dbReference type="EMBL" id="KAK2967422.1"/>
    </source>
</evidence>
<dbReference type="SMART" id="SM00343">
    <property type="entry name" value="ZnF_C2HC"/>
    <property type="match status" value="1"/>
</dbReference>
<comment type="caution">
    <text evidence="3">The sequence shown here is derived from an EMBL/GenBank/DDBJ whole genome shotgun (WGS) entry which is preliminary data.</text>
</comment>
<dbReference type="AlphaFoldDB" id="A0AA88QFL2"/>
<proteinExistence type="predicted"/>
<keyword evidence="1" id="KW-0863">Zinc-finger</keyword>
<protein>
    <recommendedName>
        <fullName evidence="2">CCHC-type domain-containing protein</fullName>
    </recommendedName>
</protein>
<dbReference type="InterPro" id="IPR005162">
    <property type="entry name" value="Retrotrans_gag_dom"/>
</dbReference>
<accession>A0AA88QFL2</accession>
<organism evidence="3 4">
    <name type="scientific">Escallonia rubra</name>
    <dbReference type="NCBI Taxonomy" id="112253"/>
    <lineage>
        <taxon>Eukaryota</taxon>
        <taxon>Viridiplantae</taxon>
        <taxon>Streptophyta</taxon>
        <taxon>Embryophyta</taxon>
        <taxon>Tracheophyta</taxon>
        <taxon>Spermatophyta</taxon>
        <taxon>Magnoliopsida</taxon>
        <taxon>eudicotyledons</taxon>
        <taxon>Gunneridae</taxon>
        <taxon>Pentapetalae</taxon>
        <taxon>asterids</taxon>
        <taxon>campanulids</taxon>
        <taxon>Escalloniales</taxon>
        <taxon>Escalloniaceae</taxon>
        <taxon>Escallonia</taxon>
    </lineage>
</organism>
<keyword evidence="1" id="KW-0479">Metal-binding</keyword>
<reference evidence="3" key="1">
    <citation type="submission" date="2022-12" db="EMBL/GenBank/DDBJ databases">
        <title>Draft genome assemblies for two species of Escallonia (Escalloniales).</title>
        <authorList>
            <person name="Chanderbali A."/>
            <person name="Dervinis C."/>
            <person name="Anghel I."/>
            <person name="Soltis D."/>
            <person name="Soltis P."/>
            <person name="Zapata F."/>
        </authorList>
    </citation>
    <scope>NUCLEOTIDE SEQUENCE</scope>
    <source>
        <strain evidence="3">UCBG92.1500</strain>
        <tissue evidence="3">Leaf</tissue>
    </source>
</reference>
<dbReference type="PANTHER" id="PTHR34482:SF36">
    <property type="entry name" value="RETROTRANSPOSON GAG DOMAIN-CONTAINING PROTEIN"/>
    <property type="match status" value="1"/>
</dbReference>
<keyword evidence="4" id="KW-1185">Reference proteome</keyword>
<name>A0AA88QFL2_9ASTE</name>
<dbReference type="Proteomes" id="UP001187471">
    <property type="component" value="Unassembled WGS sequence"/>
</dbReference>
<dbReference type="SUPFAM" id="SSF57756">
    <property type="entry name" value="Retrovirus zinc finger-like domains"/>
    <property type="match status" value="1"/>
</dbReference>
<dbReference type="EMBL" id="JAVXUO010003019">
    <property type="protein sequence ID" value="KAK2967422.1"/>
    <property type="molecule type" value="Genomic_DNA"/>
</dbReference>
<dbReference type="GO" id="GO:0003676">
    <property type="term" value="F:nucleic acid binding"/>
    <property type="evidence" value="ECO:0007669"/>
    <property type="project" value="InterPro"/>
</dbReference>
<gene>
    <name evidence="3" type="ORF">RJ640_022354</name>
</gene>